<keyword evidence="1" id="KW-0479">Metal-binding</keyword>
<dbReference type="InterPro" id="IPR007527">
    <property type="entry name" value="Znf_SWIM"/>
</dbReference>
<gene>
    <name evidence="4" type="ORF">Poly59_44150</name>
</gene>
<keyword evidence="1" id="KW-0862">Zinc</keyword>
<keyword evidence="5" id="KW-1185">Reference proteome</keyword>
<dbReference type="AlphaFoldDB" id="A0A5C6EN08"/>
<organism evidence="4 5">
    <name type="scientific">Rubripirellula reticaptiva</name>
    <dbReference type="NCBI Taxonomy" id="2528013"/>
    <lineage>
        <taxon>Bacteria</taxon>
        <taxon>Pseudomonadati</taxon>
        <taxon>Planctomycetota</taxon>
        <taxon>Planctomycetia</taxon>
        <taxon>Pirellulales</taxon>
        <taxon>Pirellulaceae</taxon>
        <taxon>Rubripirellula</taxon>
    </lineage>
</organism>
<evidence type="ECO:0000313" key="5">
    <source>
        <dbReference type="Proteomes" id="UP000317977"/>
    </source>
</evidence>
<evidence type="ECO:0000313" key="4">
    <source>
        <dbReference type="EMBL" id="TWU49790.1"/>
    </source>
</evidence>
<name>A0A5C6EN08_9BACT</name>
<protein>
    <recommendedName>
        <fullName evidence="3">SWIM-type domain-containing protein</fullName>
    </recommendedName>
</protein>
<feature type="domain" description="SWIM-type" evidence="3">
    <location>
        <begin position="37"/>
        <end position="71"/>
    </location>
</feature>
<dbReference type="GO" id="GO:0008270">
    <property type="term" value="F:zinc ion binding"/>
    <property type="evidence" value="ECO:0007669"/>
    <property type="project" value="UniProtKB-KW"/>
</dbReference>
<evidence type="ECO:0000256" key="1">
    <source>
        <dbReference type="PROSITE-ProRule" id="PRU00325"/>
    </source>
</evidence>
<feature type="region of interest" description="Disordered" evidence="2">
    <location>
        <begin position="1"/>
        <end position="21"/>
    </location>
</feature>
<comment type="caution">
    <text evidence="4">The sequence shown here is derived from an EMBL/GenBank/DDBJ whole genome shotgun (WGS) entry which is preliminary data.</text>
</comment>
<dbReference type="OrthoDB" id="286446at2"/>
<dbReference type="Proteomes" id="UP000317977">
    <property type="component" value="Unassembled WGS sequence"/>
</dbReference>
<reference evidence="4 5" key="1">
    <citation type="submission" date="2019-02" db="EMBL/GenBank/DDBJ databases">
        <title>Deep-cultivation of Planctomycetes and their phenomic and genomic characterization uncovers novel biology.</title>
        <authorList>
            <person name="Wiegand S."/>
            <person name="Jogler M."/>
            <person name="Boedeker C."/>
            <person name="Pinto D."/>
            <person name="Vollmers J."/>
            <person name="Rivas-Marin E."/>
            <person name="Kohn T."/>
            <person name="Peeters S.H."/>
            <person name="Heuer A."/>
            <person name="Rast P."/>
            <person name="Oberbeckmann S."/>
            <person name="Bunk B."/>
            <person name="Jeske O."/>
            <person name="Meyerdierks A."/>
            <person name="Storesund J.E."/>
            <person name="Kallscheuer N."/>
            <person name="Luecker S."/>
            <person name="Lage O.M."/>
            <person name="Pohl T."/>
            <person name="Merkel B.J."/>
            <person name="Hornburger P."/>
            <person name="Mueller R.-W."/>
            <person name="Bruemmer F."/>
            <person name="Labrenz M."/>
            <person name="Spormann A.M."/>
            <person name="Op Den Camp H."/>
            <person name="Overmann J."/>
            <person name="Amann R."/>
            <person name="Jetten M.S.M."/>
            <person name="Mascher T."/>
            <person name="Medema M.H."/>
            <person name="Devos D.P."/>
            <person name="Kaster A.-K."/>
            <person name="Ovreas L."/>
            <person name="Rohde M."/>
            <person name="Galperin M.Y."/>
            <person name="Jogler C."/>
        </authorList>
    </citation>
    <scope>NUCLEOTIDE SEQUENCE [LARGE SCALE GENOMIC DNA]</scope>
    <source>
        <strain evidence="4 5">Poly59</strain>
    </source>
</reference>
<evidence type="ECO:0000259" key="3">
    <source>
        <dbReference type="PROSITE" id="PS50966"/>
    </source>
</evidence>
<proteinExistence type="predicted"/>
<accession>A0A5C6EN08</accession>
<dbReference type="EMBL" id="SJPX01000004">
    <property type="protein sequence ID" value="TWU49790.1"/>
    <property type="molecule type" value="Genomic_DNA"/>
</dbReference>
<dbReference type="RefSeq" id="WP_146535986.1">
    <property type="nucleotide sequence ID" value="NZ_SJPX01000004.1"/>
</dbReference>
<dbReference type="PROSITE" id="PS50966">
    <property type="entry name" value="ZF_SWIM"/>
    <property type="match status" value="1"/>
</dbReference>
<evidence type="ECO:0000256" key="2">
    <source>
        <dbReference type="SAM" id="MobiDB-lite"/>
    </source>
</evidence>
<sequence length="267" mass="29258">MNRSSQHPIGPENNGPHDNRPQLDRPIMIVIFAIAIILVAGRASAHDAIGTCDCPNTFVCEHSAAVPIQLDGETFFVQPAETDASRHSESTNRQVKPRYAIVAASLANFDADAAADGWRAEVALMNDKDQPVTPRRAHAAFELTSGFDEAPMRWSVPLEFDDRGVAVARLPASSTFRNQIQAHHWFSDHGSSRRNSSFHGAERHRRFLVDPLDSRLVGSREQIGVPGRIWDGRLSVRVSVPSAGVFSAGTLVPIDTAAFLDTFPAYR</sequence>
<keyword evidence="1" id="KW-0863">Zinc-finger</keyword>